<accession>G0P2I4</accession>
<dbReference type="CDD" id="cd00084">
    <property type="entry name" value="HMG-box_SF"/>
    <property type="match status" value="1"/>
</dbReference>
<dbReference type="AlphaFoldDB" id="G0P2I4"/>
<dbReference type="SMART" id="SM00398">
    <property type="entry name" value="HMG"/>
    <property type="match status" value="1"/>
</dbReference>
<dbReference type="InterPro" id="IPR009071">
    <property type="entry name" value="HMG_box_dom"/>
</dbReference>
<evidence type="ECO:0000259" key="2">
    <source>
        <dbReference type="PROSITE" id="PS50118"/>
    </source>
</evidence>
<dbReference type="EMBL" id="GL380026">
    <property type="protein sequence ID" value="EGT43279.1"/>
    <property type="molecule type" value="Genomic_DNA"/>
</dbReference>
<dbReference type="GO" id="GO:0005634">
    <property type="term" value="C:nucleus"/>
    <property type="evidence" value="ECO:0007669"/>
    <property type="project" value="UniProtKB-UniRule"/>
</dbReference>
<dbReference type="SUPFAM" id="SSF47095">
    <property type="entry name" value="HMG-box"/>
    <property type="match status" value="1"/>
</dbReference>
<dbReference type="InParanoid" id="G0P2I4"/>
<proteinExistence type="predicted"/>
<dbReference type="HOGENOM" id="CLU_1548957_0_0_1"/>
<feature type="domain" description="HMG box" evidence="2">
    <location>
        <begin position="48"/>
        <end position="114"/>
    </location>
</feature>
<dbReference type="Gene3D" id="1.10.30.10">
    <property type="entry name" value="High mobility group box domain"/>
    <property type="match status" value="1"/>
</dbReference>
<evidence type="ECO:0000313" key="3">
    <source>
        <dbReference type="EMBL" id="EGT43279.1"/>
    </source>
</evidence>
<evidence type="ECO:0000313" key="4">
    <source>
        <dbReference type="Proteomes" id="UP000008068"/>
    </source>
</evidence>
<evidence type="ECO:0000256" key="1">
    <source>
        <dbReference type="PROSITE-ProRule" id="PRU00267"/>
    </source>
</evidence>
<protein>
    <recommendedName>
        <fullName evidence="2">HMG box domain-containing protein</fullName>
    </recommendedName>
</protein>
<keyword evidence="1" id="KW-0539">Nucleus</keyword>
<dbReference type="InterPro" id="IPR036910">
    <property type="entry name" value="HMG_box_dom_sf"/>
</dbReference>
<organism evidence="4">
    <name type="scientific">Caenorhabditis brenneri</name>
    <name type="common">Nematode worm</name>
    <dbReference type="NCBI Taxonomy" id="135651"/>
    <lineage>
        <taxon>Eukaryota</taxon>
        <taxon>Metazoa</taxon>
        <taxon>Ecdysozoa</taxon>
        <taxon>Nematoda</taxon>
        <taxon>Chromadorea</taxon>
        <taxon>Rhabditida</taxon>
        <taxon>Rhabditina</taxon>
        <taxon>Rhabditomorpha</taxon>
        <taxon>Rhabditoidea</taxon>
        <taxon>Rhabditidae</taxon>
        <taxon>Peloderinae</taxon>
        <taxon>Caenorhabditis</taxon>
    </lineage>
</organism>
<dbReference type="GO" id="GO:0003677">
    <property type="term" value="F:DNA binding"/>
    <property type="evidence" value="ECO:0007669"/>
    <property type="project" value="UniProtKB-UniRule"/>
</dbReference>
<gene>
    <name evidence="3" type="ORF">CAEBREN_22152</name>
</gene>
<dbReference type="PROSITE" id="PS50118">
    <property type="entry name" value="HMG_BOX_2"/>
    <property type="match status" value="1"/>
</dbReference>
<feature type="DNA-binding region" description="HMG box" evidence="1">
    <location>
        <begin position="48"/>
        <end position="114"/>
    </location>
</feature>
<keyword evidence="1" id="KW-0238">DNA-binding</keyword>
<dbReference type="Proteomes" id="UP000008068">
    <property type="component" value="Unassembled WGS sequence"/>
</dbReference>
<sequence length="174" mass="19789">MNNNNAYLLYLLNEGMAANTPKMIQMTTEMLDQPQNAQQEAPKLKNFVKRPVNGYVLFCKTEGHSFAYQRLPNENPGVFLSRMWSEQSSDKRREYMDKANENRKANEAAISQNKQIVPIEKQNETTNQSMAPNSSSGDDWFENMAVITASDPPFSSFNVQSTIDANWRPCSPLI</sequence>
<name>G0P2I4_CAEBE</name>
<reference evidence="4" key="1">
    <citation type="submission" date="2011-07" db="EMBL/GenBank/DDBJ databases">
        <authorList>
            <consortium name="Caenorhabditis brenneri Sequencing and Analysis Consortium"/>
            <person name="Wilson R.K."/>
        </authorList>
    </citation>
    <scope>NUCLEOTIDE SEQUENCE [LARGE SCALE GENOMIC DNA]</scope>
    <source>
        <strain evidence="4">PB2801</strain>
    </source>
</reference>
<keyword evidence="4" id="KW-1185">Reference proteome</keyword>